<protein>
    <submittedName>
        <fullName evidence="1">Uncharacterized protein</fullName>
    </submittedName>
</protein>
<dbReference type="AlphaFoldDB" id="A0A518I5Y0"/>
<reference evidence="1 2" key="1">
    <citation type="submission" date="2019-03" db="EMBL/GenBank/DDBJ databases">
        <title>Deep-cultivation of Planctomycetes and their phenomic and genomic characterization uncovers novel biology.</title>
        <authorList>
            <person name="Wiegand S."/>
            <person name="Jogler M."/>
            <person name="Boedeker C."/>
            <person name="Pinto D."/>
            <person name="Vollmers J."/>
            <person name="Rivas-Marin E."/>
            <person name="Kohn T."/>
            <person name="Peeters S.H."/>
            <person name="Heuer A."/>
            <person name="Rast P."/>
            <person name="Oberbeckmann S."/>
            <person name="Bunk B."/>
            <person name="Jeske O."/>
            <person name="Meyerdierks A."/>
            <person name="Storesund J.E."/>
            <person name="Kallscheuer N."/>
            <person name="Luecker S."/>
            <person name="Lage O.M."/>
            <person name="Pohl T."/>
            <person name="Merkel B.J."/>
            <person name="Hornburger P."/>
            <person name="Mueller R.-W."/>
            <person name="Bruemmer F."/>
            <person name="Labrenz M."/>
            <person name="Spormann A.M."/>
            <person name="Op den Camp H."/>
            <person name="Overmann J."/>
            <person name="Amann R."/>
            <person name="Jetten M.S.M."/>
            <person name="Mascher T."/>
            <person name="Medema M.H."/>
            <person name="Devos D.P."/>
            <person name="Kaster A.-K."/>
            <person name="Ovreas L."/>
            <person name="Rohde M."/>
            <person name="Galperin M.Y."/>
            <person name="Jogler C."/>
        </authorList>
    </citation>
    <scope>NUCLEOTIDE SEQUENCE [LARGE SCALE GENOMIC DNA]</scope>
    <source>
        <strain evidence="1 2">Enr17</strain>
    </source>
</reference>
<keyword evidence="2" id="KW-1185">Reference proteome</keyword>
<gene>
    <name evidence="1" type="ORF">Enr17x_05330</name>
</gene>
<dbReference type="Proteomes" id="UP000318313">
    <property type="component" value="Chromosome"/>
</dbReference>
<proteinExistence type="predicted"/>
<dbReference type="KEGG" id="gfm:Enr17x_05330"/>
<sequence length="30" mass="3701">MVMFHVVEYTDKVVNINTHFEKWTNNEVLY</sequence>
<name>A0A518I5Y0_9PLAN</name>
<evidence type="ECO:0000313" key="1">
    <source>
        <dbReference type="EMBL" id="QDV48521.1"/>
    </source>
</evidence>
<organism evidence="1 2">
    <name type="scientific">Gimesia fumaroli</name>
    <dbReference type="NCBI Taxonomy" id="2527976"/>
    <lineage>
        <taxon>Bacteria</taxon>
        <taxon>Pseudomonadati</taxon>
        <taxon>Planctomycetota</taxon>
        <taxon>Planctomycetia</taxon>
        <taxon>Planctomycetales</taxon>
        <taxon>Planctomycetaceae</taxon>
        <taxon>Gimesia</taxon>
    </lineage>
</organism>
<evidence type="ECO:0000313" key="2">
    <source>
        <dbReference type="Proteomes" id="UP000318313"/>
    </source>
</evidence>
<accession>A0A518I5Y0</accession>
<dbReference type="EMBL" id="CP037452">
    <property type="protein sequence ID" value="QDV48521.1"/>
    <property type="molecule type" value="Genomic_DNA"/>
</dbReference>